<dbReference type="PANTHER" id="PTHR30419:SF8">
    <property type="entry name" value="NITROGEN ASSIMILATION TRANSCRIPTIONAL ACTIVATOR-RELATED"/>
    <property type="match status" value="1"/>
</dbReference>
<dbReference type="PANTHER" id="PTHR30419">
    <property type="entry name" value="HTH-TYPE TRANSCRIPTIONAL REGULATOR YBHD"/>
    <property type="match status" value="1"/>
</dbReference>
<organism evidence="6 7">
    <name type="scientific">Heyndrickxia acidicola</name>
    <dbReference type="NCBI Taxonomy" id="209389"/>
    <lineage>
        <taxon>Bacteria</taxon>
        <taxon>Bacillati</taxon>
        <taxon>Bacillota</taxon>
        <taxon>Bacilli</taxon>
        <taxon>Bacillales</taxon>
        <taxon>Bacillaceae</taxon>
        <taxon>Heyndrickxia</taxon>
    </lineage>
</organism>
<dbReference type="RefSeq" id="WP_066266133.1">
    <property type="nucleotide sequence ID" value="NZ_JARMAB010000009.1"/>
</dbReference>
<reference evidence="6 7" key="1">
    <citation type="submission" date="2023-03" db="EMBL/GenBank/DDBJ databases">
        <title>Bacillus Genome Sequencing.</title>
        <authorList>
            <person name="Dunlap C."/>
        </authorList>
    </citation>
    <scope>NUCLEOTIDE SEQUENCE [LARGE SCALE GENOMIC DNA]</scope>
    <source>
        <strain evidence="6 7">B-23453</strain>
    </source>
</reference>
<dbReference type="Proteomes" id="UP001341444">
    <property type="component" value="Unassembled WGS sequence"/>
</dbReference>
<dbReference type="InterPro" id="IPR036388">
    <property type="entry name" value="WH-like_DNA-bd_sf"/>
</dbReference>
<evidence type="ECO:0000313" key="7">
    <source>
        <dbReference type="Proteomes" id="UP001341444"/>
    </source>
</evidence>
<keyword evidence="4" id="KW-0804">Transcription</keyword>
<dbReference type="PRINTS" id="PR00039">
    <property type="entry name" value="HTHLYSR"/>
</dbReference>
<proteinExistence type="inferred from homology"/>
<gene>
    <name evidence="6" type="ORF">P4T90_07965</name>
</gene>
<dbReference type="CDD" id="cd08438">
    <property type="entry name" value="PBP2_CidR"/>
    <property type="match status" value="1"/>
</dbReference>
<evidence type="ECO:0000313" key="6">
    <source>
        <dbReference type="EMBL" id="MED1203029.1"/>
    </source>
</evidence>
<evidence type="ECO:0000256" key="3">
    <source>
        <dbReference type="ARBA" id="ARBA00023125"/>
    </source>
</evidence>
<dbReference type="SUPFAM" id="SSF46785">
    <property type="entry name" value="Winged helix' DNA-binding domain"/>
    <property type="match status" value="1"/>
</dbReference>
<dbReference type="SUPFAM" id="SSF53850">
    <property type="entry name" value="Periplasmic binding protein-like II"/>
    <property type="match status" value="1"/>
</dbReference>
<accession>A0ABU6MEE1</accession>
<protein>
    <submittedName>
        <fullName evidence="6">LysR family transcriptional regulator</fullName>
    </submittedName>
</protein>
<dbReference type="InterPro" id="IPR036390">
    <property type="entry name" value="WH_DNA-bd_sf"/>
</dbReference>
<keyword evidence="7" id="KW-1185">Reference proteome</keyword>
<evidence type="ECO:0000259" key="5">
    <source>
        <dbReference type="PROSITE" id="PS50931"/>
    </source>
</evidence>
<sequence length="294" mass="33407">MDIRQLGYFIEVAAQMSFSKAAEQLNISQPSLSKMVKNLEDELGTVLFDRTTKKMELTDAGKVVIVQAKEIMKLIRNLSSDLSDVMEIKKGSIKIGIPPVIGSLFFPKLVSDFQMLYPKIEVELVEKGAKKIEKFVEEGIVDVGVALLPVDESLFEIYPFASRELKLIVHPEHPLANLNQVSLVDLKNESFILMREDFALHDRISEACIQSGFEPTISFESSQWDFISEMVANRLGVAIFPDTLCEKLDSKRIKAVSIVNPGIPWNLALIWRKNKYLSYVSKEFIHFFRNTFQN</sequence>
<dbReference type="InterPro" id="IPR050950">
    <property type="entry name" value="HTH-type_LysR_regulators"/>
</dbReference>
<dbReference type="Gene3D" id="1.10.10.10">
    <property type="entry name" value="Winged helix-like DNA-binding domain superfamily/Winged helix DNA-binding domain"/>
    <property type="match status" value="1"/>
</dbReference>
<dbReference type="Pfam" id="PF00126">
    <property type="entry name" value="HTH_1"/>
    <property type="match status" value="1"/>
</dbReference>
<dbReference type="PROSITE" id="PS50931">
    <property type="entry name" value="HTH_LYSR"/>
    <property type="match status" value="1"/>
</dbReference>
<evidence type="ECO:0000256" key="4">
    <source>
        <dbReference type="ARBA" id="ARBA00023163"/>
    </source>
</evidence>
<evidence type="ECO:0000256" key="1">
    <source>
        <dbReference type="ARBA" id="ARBA00009437"/>
    </source>
</evidence>
<keyword evidence="2" id="KW-0805">Transcription regulation</keyword>
<comment type="similarity">
    <text evidence="1">Belongs to the LysR transcriptional regulatory family.</text>
</comment>
<dbReference type="Pfam" id="PF03466">
    <property type="entry name" value="LysR_substrate"/>
    <property type="match status" value="1"/>
</dbReference>
<dbReference type="EMBL" id="JARMAB010000009">
    <property type="protein sequence ID" value="MED1203029.1"/>
    <property type="molecule type" value="Genomic_DNA"/>
</dbReference>
<dbReference type="InterPro" id="IPR005119">
    <property type="entry name" value="LysR_subst-bd"/>
</dbReference>
<keyword evidence="3" id="KW-0238">DNA-binding</keyword>
<name>A0ABU6MEE1_9BACI</name>
<feature type="domain" description="HTH lysR-type" evidence="5">
    <location>
        <begin position="1"/>
        <end position="58"/>
    </location>
</feature>
<dbReference type="InterPro" id="IPR000847">
    <property type="entry name" value="LysR_HTH_N"/>
</dbReference>
<dbReference type="Gene3D" id="3.40.190.290">
    <property type="match status" value="1"/>
</dbReference>
<evidence type="ECO:0000256" key="2">
    <source>
        <dbReference type="ARBA" id="ARBA00023015"/>
    </source>
</evidence>
<comment type="caution">
    <text evidence="6">The sequence shown here is derived from an EMBL/GenBank/DDBJ whole genome shotgun (WGS) entry which is preliminary data.</text>
</comment>